<dbReference type="AlphaFoldDB" id="A0A5C3LNQ6"/>
<proteinExistence type="predicted"/>
<evidence type="ECO:0000313" key="3">
    <source>
        <dbReference type="Proteomes" id="UP000308652"/>
    </source>
</evidence>
<sequence length="298" mass="33374">MTIQTTNAVRGYSDFFASGFRAVTSRVRRPASVYGTPSMLFDTTPHATTSSNGTNSTTTPRRSLQDAFPRRTRPASMYVQPPETHETTRRKRRSSIISFSTRLFDRMTSTSSDEGSATSSPSPPRSRRSSRVYQSPSPDVPEVLITAGGPYIRTFPNGSSDADPVYQSLDPFAASPDSKSFFIDLSDTPPSATPKNESFLSLTGSSPDPSFLHLPHAPRRERPTSIQTMPLPSRSRRSSYQYRPPSQEKYDHFLILEEEESPVMTLEQRSTEHEGLNDPADIDWRQFHIDLLLDDTPF</sequence>
<feature type="region of interest" description="Disordered" evidence="1">
    <location>
        <begin position="187"/>
        <end position="244"/>
    </location>
</feature>
<reference evidence="2 3" key="1">
    <citation type="journal article" date="2019" name="Nat. Ecol. Evol.">
        <title>Megaphylogeny resolves global patterns of mushroom evolution.</title>
        <authorList>
            <person name="Varga T."/>
            <person name="Krizsan K."/>
            <person name="Foldi C."/>
            <person name="Dima B."/>
            <person name="Sanchez-Garcia M."/>
            <person name="Sanchez-Ramirez S."/>
            <person name="Szollosi G.J."/>
            <person name="Szarkandi J.G."/>
            <person name="Papp V."/>
            <person name="Albert L."/>
            <person name="Andreopoulos W."/>
            <person name="Angelini C."/>
            <person name="Antonin V."/>
            <person name="Barry K.W."/>
            <person name="Bougher N.L."/>
            <person name="Buchanan P."/>
            <person name="Buyck B."/>
            <person name="Bense V."/>
            <person name="Catcheside P."/>
            <person name="Chovatia M."/>
            <person name="Cooper J."/>
            <person name="Damon W."/>
            <person name="Desjardin D."/>
            <person name="Finy P."/>
            <person name="Geml J."/>
            <person name="Haridas S."/>
            <person name="Hughes K."/>
            <person name="Justo A."/>
            <person name="Karasinski D."/>
            <person name="Kautmanova I."/>
            <person name="Kiss B."/>
            <person name="Kocsube S."/>
            <person name="Kotiranta H."/>
            <person name="LaButti K.M."/>
            <person name="Lechner B.E."/>
            <person name="Liimatainen K."/>
            <person name="Lipzen A."/>
            <person name="Lukacs Z."/>
            <person name="Mihaltcheva S."/>
            <person name="Morgado L.N."/>
            <person name="Niskanen T."/>
            <person name="Noordeloos M.E."/>
            <person name="Ohm R.A."/>
            <person name="Ortiz-Santana B."/>
            <person name="Ovrebo C."/>
            <person name="Racz N."/>
            <person name="Riley R."/>
            <person name="Savchenko A."/>
            <person name="Shiryaev A."/>
            <person name="Soop K."/>
            <person name="Spirin V."/>
            <person name="Szebenyi C."/>
            <person name="Tomsovsky M."/>
            <person name="Tulloss R.E."/>
            <person name="Uehling J."/>
            <person name="Grigoriev I.V."/>
            <person name="Vagvolgyi C."/>
            <person name="Papp T."/>
            <person name="Martin F.M."/>
            <person name="Miettinen O."/>
            <person name="Hibbett D.S."/>
            <person name="Nagy L.G."/>
        </authorList>
    </citation>
    <scope>NUCLEOTIDE SEQUENCE [LARGE SCALE GENOMIC DNA]</scope>
    <source>
        <strain evidence="2 3">CBS 166.37</strain>
    </source>
</reference>
<evidence type="ECO:0000256" key="1">
    <source>
        <dbReference type="SAM" id="MobiDB-lite"/>
    </source>
</evidence>
<gene>
    <name evidence="2" type="ORF">BDQ12DRAFT_363713</name>
</gene>
<dbReference type="Proteomes" id="UP000308652">
    <property type="component" value="Unassembled WGS sequence"/>
</dbReference>
<keyword evidence="3" id="KW-1185">Reference proteome</keyword>
<dbReference type="EMBL" id="ML213630">
    <property type="protein sequence ID" value="TFK34550.1"/>
    <property type="molecule type" value="Genomic_DNA"/>
</dbReference>
<name>A0A5C3LNQ6_9AGAR</name>
<feature type="compositionally biased region" description="Polar residues" evidence="1">
    <location>
        <begin position="188"/>
        <end position="208"/>
    </location>
</feature>
<protein>
    <submittedName>
        <fullName evidence="2">Uncharacterized protein</fullName>
    </submittedName>
</protein>
<feature type="compositionally biased region" description="Low complexity" evidence="1">
    <location>
        <begin position="95"/>
        <end position="120"/>
    </location>
</feature>
<accession>A0A5C3LNQ6</accession>
<feature type="region of interest" description="Disordered" evidence="1">
    <location>
        <begin position="35"/>
        <end position="144"/>
    </location>
</feature>
<organism evidence="2 3">
    <name type="scientific">Crucibulum laeve</name>
    <dbReference type="NCBI Taxonomy" id="68775"/>
    <lineage>
        <taxon>Eukaryota</taxon>
        <taxon>Fungi</taxon>
        <taxon>Dikarya</taxon>
        <taxon>Basidiomycota</taxon>
        <taxon>Agaricomycotina</taxon>
        <taxon>Agaricomycetes</taxon>
        <taxon>Agaricomycetidae</taxon>
        <taxon>Agaricales</taxon>
        <taxon>Agaricineae</taxon>
        <taxon>Nidulariaceae</taxon>
        <taxon>Crucibulum</taxon>
    </lineage>
</organism>
<feature type="compositionally biased region" description="Low complexity" evidence="1">
    <location>
        <begin position="48"/>
        <end position="59"/>
    </location>
</feature>
<dbReference type="OrthoDB" id="2635882at2759"/>
<evidence type="ECO:0000313" key="2">
    <source>
        <dbReference type="EMBL" id="TFK34550.1"/>
    </source>
</evidence>